<evidence type="ECO:0000313" key="2">
    <source>
        <dbReference type="Proteomes" id="UP000294145"/>
    </source>
</evidence>
<sequence length="95" mass="11050">MSCPNLALVHTSIEHSRDWCRRLLILGCQEPYAHQALHPVRWCGRLLKTTFSRLIESTNKRGFSYCRIWITNVVVDVYLADVISEMSILHFVVYA</sequence>
<comment type="caution">
    <text evidence="1">The sequence shown here is derived from an EMBL/GenBank/DDBJ whole genome shotgun (WGS) entry which is preliminary data.</text>
</comment>
<accession>A0A7Z7VIF6</accession>
<feature type="non-terminal residue" evidence="1">
    <location>
        <position position="95"/>
    </location>
</feature>
<proteinExistence type="predicted"/>
<reference evidence="1 2" key="1">
    <citation type="submission" date="2019-02" db="EMBL/GenBank/DDBJ databases">
        <title>Genomic plasticity associated with the antimicrobial resistance in Vibrio cholerae.</title>
        <authorList>
            <person name="Verma J."/>
            <person name="Bag S."/>
            <person name="Saha B."/>
            <person name="Kumar P."/>
            <person name="Ghosh T.S."/>
            <person name="Dayal M."/>
            <person name="Senapati T."/>
            <person name="Mehra S."/>
            <person name="Dey P."/>
            <person name="Desigamani A."/>
            <person name="Kumar D."/>
            <person name="Rana P."/>
            <person name="Kumar B."/>
            <person name="Maiti T.K."/>
            <person name="Sharma N.C."/>
            <person name="Bhadra R.K."/>
            <person name="Mutreja A."/>
            <person name="Nair G.B."/>
            <person name="Ramamurthy T."/>
            <person name="Das B."/>
        </authorList>
    </citation>
    <scope>NUCLEOTIDE SEQUENCE [LARGE SCALE GENOMIC DNA]</scope>
    <source>
        <strain evidence="1 2">IDH06781</strain>
    </source>
</reference>
<dbReference type="AlphaFoldDB" id="A0A7Z7VIF6"/>
<gene>
    <name evidence="1" type="ORF">EYB64_21640</name>
</gene>
<dbReference type="EMBL" id="SISP01000092">
    <property type="protein sequence ID" value="TBM34609.1"/>
    <property type="molecule type" value="Genomic_DNA"/>
</dbReference>
<evidence type="ECO:0000313" key="1">
    <source>
        <dbReference type="EMBL" id="TBM34609.1"/>
    </source>
</evidence>
<name>A0A7Z7VIF6_VIBCL</name>
<protein>
    <recommendedName>
        <fullName evidence="3">Resolvase</fullName>
    </recommendedName>
</protein>
<organism evidence="1 2">
    <name type="scientific">Vibrio cholerae</name>
    <dbReference type="NCBI Taxonomy" id="666"/>
    <lineage>
        <taxon>Bacteria</taxon>
        <taxon>Pseudomonadati</taxon>
        <taxon>Pseudomonadota</taxon>
        <taxon>Gammaproteobacteria</taxon>
        <taxon>Vibrionales</taxon>
        <taxon>Vibrionaceae</taxon>
        <taxon>Vibrio</taxon>
    </lineage>
</organism>
<dbReference type="Proteomes" id="UP000294145">
    <property type="component" value="Unassembled WGS sequence"/>
</dbReference>
<evidence type="ECO:0008006" key="3">
    <source>
        <dbReference type="Google" id="ProtNLM"/>
    </source>
</evidence>